<evidence type="ECO:0000256" key="1">
    <source>
        <dbReference type="ARBA" id="ARBA00022679"/>
    </source>
</evidence>
<evidence type="ECO:0000259" key="3">
    <source>
        <dbReference type="PROSITE" id="PS51186"/>
    </source>
</evidence>
<dbReference type="SUPFAM" id="SSF55729">
    <property type="entry name" value="Acyl-CoA N-acyltransferases (Nat)"/>
    <property type="match status" value="1"/>
</dbReference>
<dbReference type="PANTHER" id="PTHR43420">
    <property type="entry name" value="ACETYLTRANSFERASE"/>
    <property type="match status" value="1"/>
</dbReference>
<keyword evidence="4" id="KW-0687">Ribonucleoprotein</keyword>
<dbReference type="Pfam" id="PF00583">
    <property type="entry name" value="Acetyltransf_1"/>
    <property type="match status" value="1"/>
</dbReference>
<organism evidence="4 5">
    <name type="scientific">Idiomarina aquatica</name>
    <dbReference type="NCBI Taxonomy" id="1327752"/>
    <lineage>
        <taxon>Bacteria</taxon>
        <taxon>Pseudomonadati</taxon>
        <taxon>Pseudomonadota</taxon>
        <taxon>Gammaproteobacteria</taxon>
        <taxon>Alteromonadales</taxon>
        <taxon>Idiomarinaceae</taxon>
        <taxon>Idiomarina</taxon>
    </lineage>
</organism>
<protein>
    <submittedName>
        <fullName evidence="4">[SSU ribosomal protein S18P]-alanine acetyltransferase</fullName>
    </submittedName>
</protein>
<keyword evidence="4" id="KW-0689">Ribosomal protein</keyword>
<dbReference type="InterPro" id="IPR000182">
    <property type="entry name" value="GNAT_dom"/>
</dbReference>
<dbReference type="InterPro" id="IPR050680">
    <property type="entry name" value="YpeA/RimI_acetyltransf"/>
</dbReference>
<dbReference type="Gene3D" id="3.40.630.30">
    <property type="match status" value="1"/>
</dbReference>
<comment type="caution">
    <text evidence="4">The sequence shown here is derived from an EMBL/GenBank/DDBJ whole genome shotgun (WGS) entry which is preliminary data.</text>
</comment>
<dbReference type="OrthoDB" id="27442at2"/>
<feature type="domain" description="N-acetyltransferase" evidence="3">
    <location>
        <begin position="5"/>
        <end position="151"/>
    </location>
</feature>
<evidence type="ECO:0000256" key="2">
    <source>
        <dbReference type="ARBA" id="ARBA00023315"/>
    </source>
</evidence>
<dbReference type="CDD" id="cd04301">
    <property type="entry name" value="NAT_SF"/>
    <property type="match status" value="1"/>
</dbReference>
<accession>A0A4V3CPT7</accession>
<sequence>MSNNPTIRRATADDLDSLVRLEQRTFDYSRISRRNFRRLMQSPSAHFWVVIEQQNVIAYAVALSRSNSRYWRVYSLAVDMHHRGRGLARAMLEHVIIEAKKAQCRGLSLEVKSDNRAAIALYQHYHFETIDLLPGYYDDGTDGLKMRVTFGLENH</sequence>
<dbReference type="InterPro" id="IPR016181">
    <property type="entry name" value="Acyl_CoA_acyltransferase"/>
</dbReference>
<reference evidence="4 5" key="1">
    <citation type="submission" date="2019-03" db="EMBL/GenBank/DDBJ databases">
        <title>Freshwater and sediment microbial communities from various areas in North America, analyzing microbe dynamics in response to fracking.</title>
        <authorList>
            <person name="Lamendella R."/>
        </authorList>
    </citation>
    <scope>NUCLEOTIDE SEQUENCE [LARGE SCALE GENOMIC DNA]</scope>
    <source>
        <strain evidence="4 5">18_TX</strain>
    </source>
</reference>
<evidence type="ECO:0000313" key="5">
    <source>
        <dbReference type="Proteomes" id="UP000295531"/>
    </source>
</evidence>
<dbReference type="Proteomes" id="UP000295531">
    <property type="component" value="Unassembled WGS sequence"/>
</dbReference>
<keyword evidence="5" id="KW-1185">Reference proteome</keyword>
<dbReference type="PANTHER" id="PTHR43420:SF12">
    <property type="entry name" value="N-ACETYLTRANSFERASE DOMAIN-CONTAINING PROTEIN"/>
    <property type="match status" value="1"/>
</dbReference>
<evidence type="ECO:0000313" key="4">
    <source>
        <dbReference type="EMBL" id="TDP39245.1"/>
    </source>
</evidence>
<dbReference type="RefSeq" id="WP_133538959.1">
    <property type="nucleotide sequence ID" value="NZ_SNXI01000003.1"/>
</dbReference>
<proteinExistence type="predicted"/>
<dbReference type="GO" id="GO:0005840">
    <property type="term" value="C:ribosome"/>
    <property type="evidence" value="ECO:0007669"/>
    <property type="project" value="UniProtKB-KW"/>
</dbReference>
<keyword evidence="2" id="KW-0012">Acyltransferase</keyword>
<dbReference type="AlphaFoldDB" id="A0A4V3CPT7"/>
<gene>
    <name evidence="4" type="ORF">DEU29_103141</name>
</gene>
<name>A0A4V3CPT7_9GAMM</name>
<keyword evidence="1 4" id="KW-0808">Transferase</keyword>
<dbReference type="PROSITE" id="PS51186">
    <property type="entry name" value="GNAT"/>
    <property type="match status" value="1"/>
</dbReference>
<dbReference type="EMBL" id="SNXI01000003">
    <property type="protein sequence ID" value="TDP39245.1"/>
    <property type="molecule type" value="Genomic_DNA"/>
</dbReference>
<dbReference type="GO" id="GO:0016747">
    <property type="term" value="F:acyltransferase activity, transferring groups other than amino-acyl groups"/>
    <property type="evidence" value="ECO:0007669"/>
    <property type="project" value="InterPro"/>
</dbReference>